<proteinExistence type="predicted"/>
<dbReference type="EMBL" id="ML145087">
    <property type="protein sequence ID" value="TBU64030.1"/>
    <property type="molecule type" value="Genomic_DNA"/>
</dbReference>
<name>A0A4V2K5R2_9APHY</name>
<evidence type="ECO:0000256" key="1">
    <source>
        <dbReference type="SAM" id="MobiDB-lite"/>
    </source>
</evidence>
<dbReference type="Proteomes" id="UP000292082">
    <property type="component" value="Unassembled WGS sequence"/>
</dbReference>
<keyword evidence="3" id="KW-1185">Reference proteome</keyword>
<reference evidence="2 3" key="1">
    <citation type="submission" date="2019-01" db="EMBL/GenBank/DDBJ databases">
        <title>Draft genome sequences of three monokaryotic isolates of the white-rot basidiomycete fungus Dichomitus squalens.</title>
        <authorList>
            <consortium name="DOE Joint Genome Institute"/>
            <person name="Lopez S.C."/>
            <person name="Andreopoulos B."/>
            <person name="Pangilinan J."/>
            <person name="Lipzen A."/>
            <person name="Riley R."/>
            <person name="Ahrendt S."/>
            <person name="Ng V."/>
            <person name="Barry K."/>
            <person name="Daum C."/>
            <person name="Grigoriev I.V."/>
            <person name="Hilden K.S."/>
            <person name="Makela M.R."/>
            <person name="de Vries R.P."/>
        </authorList>
    </citation>
    <scope>NUCLEOTIDE SEQUENCE [LARGE SCALE GENOMIC DNA]</scope>
    <source>
        <strain evidence="2 3">CBS 464.89</strain>
    </source>
</reference>
<organism evidence="2 3">
    <name type="scientific">Dichomitus squalens</name>
    <dbReference type="NCBI Taxonomy" id="114155"/>
    <lineage>
        <taxon>Eukaryota</taxon>
        <taxon>Fungi</taxon>
        <taxon>Dikarya</taxon>
        <taxon>Basidiomycota</taxon>
        <taxon>Agaricomycotina</taxon>
        <taxon>Agaricomycetes</taxon>
        <taxon>Polyporales</taxon>
        <taxon>Polyporaceae</taxon>
        <taxon>Dichomitus</taxon>
    </lineage>
</organism>
<accession>A0A4V2K5R2</accession>
<gene>
    <name evidence="2" type="ORF">BD310DRAFT_462731</name>
</gene>
<sequence length="105" mass="11683">MGYRYRARALSKLMAGQNPSRTTPTAHWAAETAQKGDSAPITFPRSATRGLVRLSVNVCNRRYRGRSVGRRVHALLWGYSSKPRQTLCRSSGPLADTSTVAHNRR</sequence>
<evidence type="ECO:0000313" key="3">
    <source>
        <dbReference type="Proteomes" id="UP000292082"/>
    </source>
</evidence>
<evidence type="ECO:0000313" key="2">
    <source>
        <dbReference type="EMBL" id="TBU64030.1"/>
    </source>
</evidence>
<dbReference type="AlphaFoldDB" id="A0A4V2K5R2"/>
<feature type="region of interest" description="Disordered" evidence="1">
    <location>
        <begin position="14"/>
        <end position="42"/>
    </location>
</feature>
<protein>
    <submittedName>
        <fullName evidence="2">Uncharacterized protein</fullName>
    </submittedName>
</protein>